<dbReference type="VEuPathDB" id="FungiDB:JI435_163270"/>
<accession>A0A7U2ID62</accession>
<dbReference type="KEGG" id="pno:SNOG_16327"/>
<keyword evidence="2" id="KW-1185">Reference proteome</keyword>
<evidence type="ECO:0000313" key="1">
    <source>
        <dbReference type="EMBL" id="QRD07641.1"/>
    </source>
</evidence>
<name>A0A7U2ID62_PHANO</name>
<proteinExistence type="predicted"/>
<evidence type="ECO:0000313" key="2">
    <source>
        <dbReference type="Proteomes" id="UP000663193"/>
    </source>
</evidence>
<sequence length="55" mass="6063">MLTLACRLYQFHDSSKHPQPGDKSPKTVLAAVDVTSPSLSPDDRAPIELSFECDF</sequence>
<gene>
    <name evidence="1" type="ORF">JI435_163270</name>
</gene>
<reference evidence="2" key="1">
    <citation type="journal article" date="2021" name="BMC Genomics">
        <title>Chromosome-level genome assembly and manually-curated proteome of model necrotroph Parastagonospora nodorum Sn15 reveals a genome-wide trove of candidate effector homologs, and redundancy of virulence-related functions within an accessory chromosome.</title>
        <authorList>
            <person name="Bertazzoni S."/>
            <person name="Jones D.A.B."/>
            <person name="Phan H.T."/>
            <person name="Tan K.-C."/>
            <person name="Hane J.K."/>
        </authorList>
    </citation>
    <scope>NUCLEOTIDE SEQUENCE [LARGE SCALE GENOMIC DNA]</scope>
    <source>
        <strain evidence="2">SN15 / ATCC MYA-4574 / FGSC 10173)</strain>
    </source>
</reference>
<dbReference type="AlphaFoldDB" id="A0A7U2ID62"/>
<dbReference type="Proteomes" id="UP000663193">
    <property type="component" value="Chromosome 23"/>
</dbReference>
<protein>
    <submittedName>
        <fullName evidence="1">Uncharacterized protein</fullName>
    </submittedName>
</protein>
<dbReference type="EMBL" id="CP069045">
    <property type="protein sequence ID" value="QRD07641.1"/>
    <property type="molecule type" value="Genomic_DNA"/>
</dbReference>
<organism evidence="1 2">
    <name type="scientific">Phaeosphaeria nodorum (strain SN15 / ATCC MYA-4574 / FGSC 10173)</name>
    <name type="common">Glume blotch fungus</name>
    <name type="synonym">Parastagonospora nodorum</name>
    <dbReference type="NCBI Taxonomy" id="321614"/>
    <lineage>
        <taxon>Eukaryota</taxon>
        <taxon>Fungi</taxon>
        <taxon>Dikarya</taxon>
        <taxon>Ascomycota</taxon>
        <taxon>Pezizomycotina</taxon>
        <taxon>Dothideomycetes</taxon>
        <taxon>Pleosporomycetidae</taxon>
        <taxon>Pleosporales</taxon>
        <taxon>Pleosporineae</taxon>
        <taxon>Phaeosphaeriaceae</taxon>
        <taxon>Parastagonospora</taxon>
    </lineage>
</organism>
<dbReference type="RefSeq" id="XP_001806450.1">
    <property type="nucleotide sequence ID" value="XM_001806398.1"/>
</dbReference>